<name>A0A4R4NMA0_9ACTN</name>
<dbReference type="EMBL" id="SMJW01000186">
    <property type="protein sequence ID" value="TDC09894.1"/>
    <property type="molecule type" value="Genomic_DNA"/>
</dbReference>
<proteinExistence type="predicted"/>
<protein>
    <recommendedName>
        <fullName evidence="3">Rpn family recombination-promoting nuclease/putative transposase</fullName>
    </recommendedName>
</protein>
<dbReference type="Proteomes" id="UP000295431">
    <property type="component" value="Unassembled WGS sequence"/>
</dbReference>
<organism evidence="1 2">
    <name type="scientific">Actinomadura bangladeshensis</name>
    <dbReference type="NCBI Taxonomy" id="453573"/>
    <lineage>
        <taxon>Bacteria</taxon>
        <taxon>Bacillati</taxon>
        <taxon>Actinomycetota</taxon>
        <taxon>Actinomycetes</taxon>
        <taxon>Streptosporangiales</taxon>
        <taxon>Thermomonosporaceae</taxon>
        <taxon>Actinomadura</taxon>
    </lineage>
</organism>
<accession>A0A4R4NMA0</accession>
<dbReference type="RefSeq" id="WP_131943291.1">
    <property type="nucleotide sequence ID" value="NZ_BAAAMX010000014.1"/>
</dbReference>
<reference evidence="1 2" key="1">
    <citation type="submission" date="2019-03" db="EMBL/GenBank/DDBJ databases">
        <title>Draft genome sequences of novel Actinobacteria.</title>
        <authorList>
            <person name="Sahin N."/>
            <person name="Ay H."/>
            <person name="Saygin H."/>
        </authorList>
    </citation>
    <scope>NUCLEOTIDE SEQUENCE [LARGE SCALE GENOMIC DNA]</scope>
    <source>
        <strain evidence="1 2">DSM 45347</strain>
    </source>
</reference>
<evidence type="ECO:0000313" key="2">
    <source>
        <dbReference type="Proteomes" id="UP000295431"/>
    </source>
</evidence>
<evidence type="ECO:0000313" key="1">
    <source>
        <dbReference type="EMBL" id="TDC09894.1"/>
    </source>
</evidence>
<dbReference type="PANTHER" id="PTHR34613">
    <property type="entry name" value="SLL0800 PROTEIN"/>
    <property type="match status" value="1"/>
</dbReference>
<dbReference type="OrthoDB" id="3207839at2"/>
<dbReference type="PANTHER" id="PTHR34613:SF1">
    <property type="entry name" value="SLL6017 PROTEIN"/>
    <property type="match status" value="1"/>
</dbReference>
<dbReference type="AlphaFoldDB" id="A0A4R4NMA0"/>
<sequence length="303" mass="33164">MPSTEHEVPLAMVRNQPALVPTILRTVFGLDTPGDDDSATITSESFADLRPAELRCDATVLLDDPKKPSHGTIVESQLRYDEAKTFSWPAYTALLRHRHKCPVTLLVFCPTLAVARACARPIDMGHPEWVLRPLTVHPGMLPAITKPAEARRFPELAVYTASAYADGPDADAVLASVAAAIDVPATDDKTKETAELYHDYLVSQLSESARKLLEEIVQTAGYEWQSDFAKSHIAKGEAIGEARGEAKGEVRGEAKMLLLVLEARGVSVSDAVRERVMSCTDSDQLERWGKRAAVIDRAEHLLD</sequence>
<keyword evidence="2" id="KW-1185">Reference proteome</keyword>
<comment type="caution">
    <text evidence="1">The sequence shown here is derived from an EMBL/GenBank/DDBJ whole genome shotgun (WGS) entry which is preliminary data.</text>
</comment>
<gene>
    <name evidence="1" type="ORF">E1284_28755</name>
</gene>
<evidence type="ECO:0008006" key="3">
    <source>
        <dbReference type="Google" id="ProtNLM"/>
    </source>
</evidence>